<dbReference type="InterPro" id="IPR056130">
    <property type="entry name" value="DUF7713"/>
</dbReference>
<accession>A0ABS1HLB6</accession>
<evidence type="ECO:0000313" key="3">
    <source>
        <dbReference type="EMBL" id="MBK3518478.1"/>
    </source>
</evidence>
<protein>
    <submittedName>
        <fullName evidence="3">Uncharacterized protein</fullName>
    </submittedName>
</protein>
<dbReference type="Pfam" id="PF24828">
    <property type="entry name" value="DUF7713"/>
    <property type="match status" value="1"/>
</dbReference>
<feature type="domain" description="DUF7713" evidence="2">
    <location>
        <begin position="92"/>
        <end position="153"/>
    </location>
</feature>
<sequence length="156" mass="18056">MNKSISNSPLEDGYDFHITDKYGEKYHFRILTFPVPSGTYSEAVEVIEENPNNSARIYSHLSGFDADIEQMELELKAKIQKGINQRHIDEVDGHLEINDNDIIRGRIDHDDNLDSAFDTYLSVDGKKVTIEQFVEMLQPNMMLNFRFEVRDRTLGE</sequence>
<feature type="domain" description="DUF7686" evidence="1">
    <location>
        <begin position="15"/>
        <end position="84"/>
    </location>
</feature>
<name>A0ABS1HLB6_9BACT</name>
<evidence type="ECO:0000313" key="4">
    <source>
        <dbReference type="Proteomes" id="UP000605676"/>
    </source>
</evidence>
<dbReference type="EMBL" id="JAENRR010000035">
    <property type="protein sequence ID" value="MBK3518478.1"/>
    <property type="molecule type" value="Genomic_DNA"/>
</dbReference>
<dbReference type="Pfam" id="PF24735">
    <property type="entry name" value="DUF7686"/>
    <property type="match status" value="1"/>
</dbReference>
<evidence type="ECO:0000259" key="1">
    <source>
        <dbReference type="Pfam" id="PF24735"/>
    </source>
</evidence>
<organism evidence="3 4">
    <name type="scientific">Carboxylicivirga marina</name>
    <dbReference type="NCBI Taxonomy" id="2800988"/>
    <lineage>
        <taxon>Bacteria</taxon>
        <taxon>Pseudomonadati</taxon>
        <taxon>Bacteroidota</taxon>
        <taxon>Bacteroidia</taxon>
        <taxon>Marinilabiliales</taxon>
        <taxon>Marinilabiliaceae</taxon>
        <taxon>Carboxylicivirga</taxon>
    </lineage>
</organism>
<gene>
    <name evidence="3" type="ORF">JIV24_14130</name>
</gene>
<dbReference type="InterPro" id="IPR056103">
    <property type="entry name" value="DUF7686"/>
</dbReference>
<reference evidence="3 4" key="1">
    <citation type="submission" date="2021-01" db="EMBL/GenBank/DDBJ databases">
        <title>Carboxyliciviraga sp.nov., isolated from coastal sediments.</title>
        <authorList>
            <person name="Lu D."/>
            <person name="Zhang T."/>
        </authorList>
    </citation>
    <scope>NUCLEOTIDE SEQUENCE [LARGE SCALE GENOMIC DNA]</scope>
    <source>
        <strain evidence="3 4">N1Y132</strain>
    </source>
</reference>
<evidence type="ECO:0000259" key="2">
    <source>
        <dbReference type="Pfam" id="PF24828"/>
    </source>
</evidence>
<dbReference type="RefSeq" id="WP_200465706.1">
    <property type="nucleotide sequence ID" value="NZ_JAENRR010000035.1"/>
</dbReference>
<keyword evidence="4" id="KW-1185">Reference proteome</keyword>
<dbReference type="Proteomes" id="UP000605676">
    <property type="component" value="Unassembled WGS sequence"/>
</dbReference>
<proteinExistence type="predicted"/>
<comment type="caution">
    <text evidence="3">The sequence shown here is derived from an EMBL/GenBank/DDBJ whole genome shotgun (WGS) entry which is preliminary data.</text>
</comment>